<keyword evidence="2" id="KW-0472">Membrane</keyword>
<comment type="caution">
    <text evidence="3">The sequence shown here is derived from an EMBL/GenBank/DDBJ whole genome shotgun (WGS) entry which is preliminary data.</text>
</comment>
<dbReference type="Proteomes" id="UP000310066">
    <property type="component" value="Unassembled WGS sequence"/>
</dbReference>
<proteinExistence type="predicted"/>
<feature type="region of interest" description="Disordered" evidence="1">
    <location>
        <begin position="18"/>
        <end position="41"/>
    </location>
</feature>
<feature type="transmembrane region" description="Helical" evidence="2">
    <location>
        <begin position="99"/>
        <end position="123"/>
    </location>
</feature>
<accession>A0A4U0UEM3</accession>
<evidence type="ECO:0000256" key="2">
    <source>
        <dbReference type="SAM" id="Phobius"/>
    </source>
</evidence>
<gene>
    <name evidence="3" type="ORF">B0A54_14857</name>
</gene>
<feature type="transmembrane region" description="Helical" evidence="2">
    <location>
        <begin position="324"/>
        <end position="346"/>
    </location>
</feature>
<dbReference type="AlphaFoldDB" id="A0A4U0UEM3"/>
<protein>
    <submittedName>
        <fullName evidence="3">Uncharacterized protein</fullName>
    </submittedName>
</protein>
<evidence type="ECO:0000256" key="1">
    <source>
        <dbReference type="SAM" id="MobiDB-lite"/>
    </source>
</evidence>
<sequence>MPSGAFALSNLAAASRTPPLTAVDEPEEHDETGAPDHGEHHDRATLLGAKAHLSSREKHARFRLKATRSRIFGALTLLSAVMLTINIVQIVLLEKIVNSVFLLVGVPAIVFGLMILVLLLWVLPYRTTLLETWQDASSKHIALTIESSILAHTIIESTRSAWIGNCLSILLPIILCEFVYMNSVAVPAFKTKVWSTSLQANDNLTAPSLPDSQFPTTSACDPIVPLWLSAAVSQHDIYLRQTTIADDVRAIVQTNGNCSADIYTHYNQYDVSVETLPMVTGGGPQCDLGLPGYTGPCPASLMVSYSSLLVTTLRSNHGTDWLKMLLEEGSIVGGIMFVTWFFNIFVT</sequence>
<reference evidence="3 4" key="1">
    <citation type="submission" date="2017-03" db="EMBL/GenBank/DDBJ databases">
        <title>Genomes of endolithic fungi from Antarctica.</title>
        <authorList>
            <person name="Coleine C."/>
            <person name="Masonjones S."/>
            <person name="Stajich J.E."/>
        </authorList>
    </citation>
    <scope>NUCLEOTIDE SEQUENCE [LARGE SCALE GENOMIC DNA]</scope>
    <source>
        <strain evidence="3 4">CCFEE 5311</strain>
    </source>
</reference>
<organism evidence="3 4">
    <name type="scientific">Friedmanniomyces endolithicus</name>
    <dbReference type="NCBI Taxonomy" id="329885"/>
    <lineage>
        <taxon>Eukaryota</taxon>
        <taxon>Fungi</taxon>
        <taxon>Dikarya</taxon>
        <taxon>Ascomycota</taxon>
        <taxon>Pezizomycotina</taxon>
        <taxon>Dothideomycetes</taxon>
        <taxon>Dothideomycetidae</taxon>
        <taxon>Mycosphaerellales</taxon>
        <taxon>Teratosphaeriaceae</taxon>
        <taxon>Friedmanniomyces</taxon>
    </lineage>
</organism>
<dbReference type="EMBL" id="NAJP01000082">
    <property type="protein sequence ID" value="TKA33980.1"/>
    <property type="molecule type" value="Genomic_DNA"/>
</dbReference>
<evidence type="ECO:0000313" key="3">
    <source>
        <dbReference type="EMBL" id="TKA33980.1"/>
    </source>
</evidence>
<name>A0A4U0UEM3_9PEZI</name>
<keyword evidence="2" id="KW-0812">Transmembrane</keyword>
<feature type="compositionally biased region" description="Basic and acidic residues" evidence="1">
    <location>
        <begin position="31"/>
        <end position="41"/>
    </location>
</feature>
<evidence type="ECO:0000313" key="4">
    <source>
        <dbReference type="Proteomes" id="UP000310066"/>
    </source>
</evidence>
<feature type="transmembrane region" description="Helical" evidence="2">
    <location>
        <begin position="71"/>
        <end position="93"/>
    </location>
</feature>
<keyword evidence="2" id="KW-1133">Transmembrane helix</keyword>
<dbReference type="OrthoDB" id="5417712at2759"/>